<dbReference type="KEGG" id="brq:CIT40_19385"/>
<keyword evidence="5" id="KW-1185">Reference proteome</keyword>
<gene>
    <name evidence="4" type="ORF">CIT40_19385</name>
</gene>
<dbReference type="GO" id="GO:0004602">
    <property type="term" value="F:glutathione peroxidase activity"/>
    <property type="evidence" value="ECO:0007669"/>
    <property type="project" value="TreeGrafter"/>
</dbReference>
<dbReference type="PANTHER" id="PTHR42943">
    <property type="entry name" value="GLUTATHIONE S-TRANSFERASE KAPPA"/>
    <property type="match status" value="1"/>
</dbReference>
<comment type="catalytic activity">
    <reaction evidence="1">
        <text>2-hydroxychromene-2-carboxylate = (3E)-4-(2-hydroxyphenyl)-2-oxobut-3-enoate</text>
        <dbReference type="Rhea" id="RHEA:27401"/>
        <dbReference type="ChEBI" id="CHEBI:59350"/>
        <dbReference type="ChEBI" id="CHEBI:59353"/>
        <dbReference type="EC" id="5.99.1.4"/>
    </reaction>
</comment>
<evidence type="ECO:0000256" key="2">
    <source>
        <dbReference type="PIRSR" id="PIRSR006386-1"/>
    </source>
</evidence>
<evidence type="ECO:0000259" key="3">
    <source>
        <dbReference type="Pfam" id="PF01323"/>
    </source>
</evidence>
<keyword evidence="1" id="KW-0413">Isomerase</keyword>
<dbReference type="InterPro" id="IPR001853">
    <property type="entry name" value="DSBA-like_thioredoxin_dom"/>
</dbReference>
<dbReference type="PANTHER" id="PTHR42943:SF4">
    <property type="entry name" value="C2H2-TYPE DOMAIN-CONTAINING PROTEIN"/>
    <property type="match status" value="1"/>
</dbReference>
<dbReference type="InterPro" id="IPR014440">
    <property type="entry name" value="HCCAis_GSTk"/>
</dbReference>
<dbReference type="Pfam" id="PF01323">
    <property type="entry name" value="DSBA"/>
    <property type="match status" value="1"/>
</dbReference>
<dbReference type="GO" id="GO:0004364">
    <property type="term" value="F:glutathione transferase activity"/>
    <property type="evidence" value="ECO:0007669"/>
    <property type="project" value="TreeGrafter"/>
</dbReference>
<feature type="active site" description="Nucleophile" evidence="2">
    <location>
        <position position="13"/>
    </location>
</feature>
<dbReference type="AlphaFoldDB" id="A0A2U8PW36"/>
<dbReference type="GO" id="GO:0006749">
    <property type="term" value="P:glutathione metabolic process"/>
    <property type="evidence" value="ECO:0007669"/>
    <property type="project" value="TreeGrafter"/>
</dbReference>
<proteinExistence type="inferred from homology"/>
<sequence length="215" mass="24752">MSTKVTLYVDYRSPFSYLVKEEAYALARDFDVTLLWQPFTIDLQGAYGGEVEERTDRDWRKVRYAYMDARRLAARRNRIIRGTTKIFDPTLAHTGMLLASQTDESVFRCYHDTLCERFWRRDLDIEDAGAIRSLLIEAGAEGRAFDELILSGEGVRRCRTIATEAEERGVFGVPTFVLQETGELFWGSDRVWLLRERLSGTGSQPRCQNGCQNEI</sequence>
<reference evidence="4 5" key="2">
    <citation type="journal article" date="2019" name="Int. J. Syst. Evol. Microbiol.">
        <title>Description and complete genome sequence of Bradyrhizobium amphicarpaeae sp. nov., harbouring photosystem and nitrogen-fixation genes.</title>
        <authorList>
            <person name="Bromfield E.S.P."/>
            <person name="Cloutier S."/>
            <person name="Nguyen H.D.T."/>
        </authorList>
    </citation>
    <scope>NUCLEOTIDE SEQUENCE [LARGE SCALE GENOMIC DNA]</scope>
    <source>
        <strain evidence="4 5">39S1MB</strain>
    </source>
</reference>
<dbReference type="InterPro" id="IPR051924">
    <property type="entry name" value="GST_Kappa/NadH"/>
</dbReference>
<dbReference type="PIRSF" id="PIRSF006386">
    <property type="entry name" value="HCCAis_GSTk"/>
    <property type="match status" value="1"/>
</dbReference>
<feature type="domain" description="DSBA-like thioredoxin" evidence="3">
    <location>
        <begin position="5"/>
        <end position="198"/>
    </location>
</feature>
<dbReference type="EMBL" id="CP029426">
    <property type="protein sequence ID" value="AWM01984.1"/>
    <property type="molecule type" value="Genomic_DNA"/>
</dbReference>
<organism evidence="4 5">
    <name type="scientific">Bradyrhizobium amphicarpaeae</name>
    <dbReference type="NCBI Taxonomy" id="1404768"/>
    <lineage>
        <taxon>Bacteria</taxon>
        <taxon>Pseudomonadati</taxon>
        <taxon>Pseudomonadota</taxon>
        <taxon>Alphaproteobacteria</taxon>
        <taxon>Hyphomicrobiales</taxon>
        <taxon>Nitrobacteraceae</taxon>
        <taxon>Bradyrhizobium</taxon>
    </lineage>
</organism>
<evidence type="ECO:0000313" key="5">
    <source>
        <dbReference type="Proteomes" id="UP000215884"/>
    </source>
</evidence>
<evidence type="ECO:0000313" key="4">
    <source>
        <dbReference type="EMBL" id="AWM01984.1"/>
    </source>
</evidence>
<dbReference type="Proteomes" id="UP000215884">
    <property type="component" value="Chromosome"/>
</dbReference>
<dbReference type="EC" id="5.99.1.4" evidence="1"/>
<dbReference type="InterPro" id="IPR036249">
    <property type="entry name" value="Thioredoxin-like_sf"/>
</dbReference>
<dbReference type="Gene3D" id="3.40.30.10">
    <property type="entry name" value="Glutaredoxin"/>
    <property type="match status" value="1"/>
</dbReference>
<dbReference type="SUPFAM" id="SSF52833">
    <property type="entry name" value="Thioredoxin-like"/>
    <property type="match status" value="1"/>
</dbReference>
<dbReference type="RefSeq" id="WP_094895445.1">
    <property type="nucleotide sequence ID" value="NZ_CP029426.2"/>
</dbReference>
<dbReference type="OrthoDB" id="5244108at2"/>
<accession>A0A2U8PW36</accession>
<name>A0A2U8PW36_9BRAD</name>
<protein>
    <recommendedName>
        <fullName evidence="1">2-hydroxychromene-2-carboxylate isomerase</fullName>
        <ecNumber evidence="1">5.99.1.4</ecNumber>
    </recommendedName>
</protein>
<evidence type="ECO:0000256" key="1">
    <source>
        <dbReference type="PIRNR" id="PIRNR006386"/>
    </source>
</evidence>
<comment type="similarity">
    <text evidence="1">Belongs to the GST superfamily. NadH family.</text>
</comment>
<reference evidence="4 5" key="1">
    <citation type="journal article" date="2017" name="Syst. Appl. Microbiol.">
        <title>Soybeans inoculated with root zone soils of Canadian native legumes harbour diverse and novel Bradyrhizobium spp. that possess agricultural potential.</title>
        <authorList>
            <person name="Bromfield E.S.P."/>
            <person name="Cloutier S."/>
            <person name="Tambong J.T."/>
            <person name="Tran Thi T.V."/>
        </authorList>
    </citation>
    <scope>NUCLEOTIDE SEQUENCE [LARGE SCALE GENOMIC DNA]</scope>
    <source>
        <strain evidence="4 5">39S1MB</strain>
    </source>
</reference>
<dbReference type="GO" id="GO:0018845">
    <property type="term" value="F:2-hydroxychromene-2-carboxylate isomerase activity"/>
    <property type="evidence" value="ECO:0007669"/>
    <property type="project" value="UniProtKB-UniRule"/>
</dbReference>